<sequence>MTAQARRKIVAGNWKMNKTVPEALALVRELRGAVAALGDTVEVVIAPPFVALQPLHIALEGAPIQLAAQNCHWEASGAFTGEISAGMLVELGCAYVIVGHSERRQFFGETDATVNKRAKAVKAAGMTPIVCVGETLAEREANQTLQVVERQVRGALEGFTAADVATFVMAYEPVWAIGTGRTATTAQAQEVHAAIRGLLGRLYDEGTARQVRIQYGGSVKPDNAAELLGQPDVDGALVGGASLKAADFVAIVKAAG</sequence>
<evidence type="ECO:0000256" key="7">
    <source>
        <dbReference type="HAMAP-Rule" id="MF_00147"/>
    </source>
</evidence>
<dbReference type="PANTHER" id="PTHR21139">
    <property type="entry name" value="TRIOSEPHOSPHATE ISOMERASE"/>
    <property type="match status" value="1"/>
</dbReference>
<feature type="binding site" evidence="7">
    <location>
        <begin position="239"/>
        <end position="240"/>
    </location>
    <ligand>
        <name>substrate</name>
    </ligand>
</feature>
<dbReference type="EMBL" id="RAVZ01000023">
    <property type="protein sequence ID" value="RKG92547.1"/>
    <property type="molecule type" value="Genomic_DNA"/>
</dbReference>
<dbReference type="FunFam" id="3.20.20.70:FF:000016">
    <property type="entry name" value="Triosephosphate isomerase"/>
    <property type="match status" value="1"/>
</dbReference>
<dbReference type="InterPro" id="IPR035990">
    <property type="entry name" value="TIM_sf"/>
</dbReference>
<dbReference type="SUPFAM" id="SSF51351">
    <property type="entry name" value="Triosephosphate isomerase (TIM)"/>
    <property type="match status" value="1"/>
</dbReference>
<dbReference type="GO" id="GO:0006096">
    <property type="term" value="P:glycolytic process"/>
    <property type="evidence" value="ECO:0007669"/>
    <property type="project" value="UniProtKB-UniRule"/>
</dbReference>
<dbReference type="InterPro" id="IPR020861">
    <property type="entry name" value="Triosephosphate_isomerase_AS"/>
</dbReference>
<evidence type="ECO:0000256" key="5">
    <source>
        <dbReference type="ARBA" id="ARBA00023152"/>
    </source>
</evidence>
<dbReference type="GO" id="GO:0046166">
    <property type="term" value="P:glyceraldehyde-3-phosphate biosynthetic process"/>
    <property type="evidence" value="ECO:0007669"/>
    <property type="project" value="TreeGrafter"/>
</dbReference>
<feature type="active site" description="Proton acceptor" evidence="7">
    <location>
        <position position="172"/>
    </location>
</feature>
<comment type="subunit">
    <text evidence="7 8">Homodimer.</text>
</comment>
<evidence type="ECO:0000256" key="8">
    <source>
        <dbReference type="RuleBase" id="RU363013"/>
    </source>
</evidence>
<keyword evidence="5 7" id="KW-0324">Glycolysis</keyword>
<dbReference type="CDD" id="cd00311">
    <property type="entry name" value="TIM"/>
    <property type="match status" value="1"/>
</dbReference>
<feature type="active site" description="Electrophile" evidence="7">
    <location>
        <position position="100"/>
    </location>
</feature>
<dbReference type="PROSITE" id="PS51440">
    <property type="entry name" value="TIM_2"/>
    <property type="match status" value="1"/>
</dbReference>
<dbReference type="InterPro" id="IPR013785">
    <property type="entry name" value="Aldolase_TIM"/>
</dbReference>
<comment type="catalytic activity">
    <reaction evidence="7 8">
        <text>D-glyceraldehyde 3-phosphate = dihydroxyacetone phosphate</text>
        <dbReference type="Rhea" id="RHEA:18585"/>
        <dbReference type="ChEBI" id="CHEBI:57642"/>
        <dbReference type="ChEBI" id="CHEBI:59776"/>
        <dbReference type="EC" id="5.3.1.1"/>
    </reaction>
</comment>
<dbReference type="NCBIfam" id="TIGR00419">
    <property type="entry name" value="tim"/>
    <property type="match status" value="1"/>
</dbReference>
<evidence type="ECO:0000256" key="1">
    <source>
        <dbReference type="ARBA" id="ARBA00004680"/>
    </source>
</evidence>
<evidence type="ECO:0000256" key="6">
    <source>
        <dbReference type="ARBA" id="ARBA00023235"/>
    </source>
</evidence>
<organism evidence="9 10">
    <name type="scientific">Corallococcus terminator</name>
    <dbReference type="NCBI Taxonomy" id="2316733"/>
    <lineage>
        <taxon>Bacteria</taxon>
        <taxon>Pseudomonadati</taxon>
        <taxon>Myxococcota</taxon>
        <taxon>Myxococcia</taxon>
        <taxon>Myxococcales</taxon>
        <taxon>Cystobacterineae</taxon>
        <taxon>Myxococcaceae</taxon>
        <taxon>Corallococcus</taxon>
    </lineage>
</organism>
<protein>
    <recommendedName>
        <fullName evidence="7 8">Triosephosphate isomerase</fullName>
        <shortName evidence="7">TIM</shortName>
        <shortName evidence="7">TPI</shortName>
        <ecNumber evidence="7 8">5.3.1.1</ecNumber>
    </recommendedName>
    <alternativeName>
        <fullName evidence="7">Triose-phosphate isomerase</fullName>
    </alternativeName>
</protein>
<name>A0A3A8J9P0_9BACT</name>
<keyword evidence="4 7" id="KW-0963">Cytoplasm</keyword>
<dbReference type="Gene3D" id="3.20.20.70">
    <property type="entry name" value="Aldolase class I"/>
    <property type="match status" value="1"/>
</dbReference>
<keyword evidence="6 7" id="KW-0413">Isomerase</keyword>
<dbReference type="RefSeq" id="WP_120539569.1">
    <property type="nucleotide sequence ID" value="NZ_RAVZ01000023.1"/>
</dbReference>
<dbReference type="InterPro" id="IPR022896">
    <property type="entry name" value="TrioseP_Isoase_bac/euk"/>
</dbReference>
<evidence type="ECO:0000313" key="9">
    <source>
        <dbReference type="EMBL" id="RKG92547.1"/>
    </source>
</evidence>
<feature type="binding site" evidence="7">
    <location>
        <begin position="13"/>
        <end position="15"/>
    </location>
    <ligand>
        <name>substrate</name>
    </ligand>
</feature>
<dbReference type="InterPro" id="IPR000652">
    <property type="entry name" value="Triosephosphate_isomerase"/>
</dbReference>
<feature type="binding site" evidence="7">
    <location>
        <position position="178"/>
    </location>
    <ligand>
        <name>substrate</name>
    </ligand>
</feature>
<evidence type="ECO:0000313" key="10">
    <source>
        <dbReference type="Proteomes" id="UP000268094"/>
    </source>
</evidence>
<comment type="function">
    <text evidence="7">Involved in the gluconeogenesis. Catalyzes stereospecifically the conversion of dihydroxyacetone phosphate (DHAP) to D-glyceraldehyde-3-phosphate (G3P).</text>
</comment>
<evidence type="ECO:0000256" key="3">
    <source>
        <dbReference type="ARBA" id="ARBA00022432"/>
    </source>
</evidence>
<dbReference type="GO" id="GO:0006094">
    <property type="term" value="P:gluconeogenesis"/>
    <property type="evidence" value="ECO:0007669"/>
    <property type="project" value="UniProtKB-UniRule"/>
</dbReference>
<dbReference type="AlphaFoldDB" id="A0A3A8J9P0"/>
<dbReference type="PROSITE" id="PS00171">
    <property type="entry name" value="TIM_1"/>
    <property type="match status" value="1"/>
</dbReference>
<feature type="binding site" evidence="7">
    <location>
        <position position="218"/>
    </location>
    <ligand>
        <name>substrate</name>
    </ligand>
</feature>
<comment type="similarity">
    <text evidence="2 7 8">Belongs to the triosephosphate isomerase family.</text>
</comment>
<dbReference type="UniPathway" id="UPA00109">
    <property type="reaction ID" value="UER00189"/>
</dbReference>
<proteinExistence type="inferred from homology"/>
<dbReference type="GO" id="GO:0004807">
    <property type="term" value="F:triose-phosphate isomerase activity"/>
    <property type="evidence" value="ECO:0007669"/>
    <property type="project" value="UniProtKB-UniRule"/>
</dbReference>
<dbReference type="OrthoDB" id="9809429at2"/>
<dbReference type="GO" id="GO:0019563">
    <property type="term" value="P:glycerol catabolic process"/>
    <property type="evidence" value="ECO:0007669"/>
    <property type="project" value="TreeGrafter"/>
</dbReference>
<evidence type="ECO:0000256" key="4">
    <source>
        <dbReference type="ARBA" id="ARBA00022490"/>
    </source>
</evidence>
<dbReference type="Pfam" id="PF00121">
    <property type="entry name" value="TIM"/>
    <property type="match status" value="1"/>
</dbReference>
<gene>
    <name evidence="7" type="primary">tpiA</name>
    <name evidence="9" type="ORF">D7V88_05635</name>
</gene>
<accession>A0A3A8J9P0</accession>
<evidence type="ECO:0000256" key="2">
    <source>
        <dbReference type="ARBA" id="ARBA00007422"/>
    </source>
</evidence>
<comment type="caution">
    <text evidence="9">The sequence shown here is derived from an EMBL/GenBank/DDBJ whole genome shotgun (WGS) entry which is preliminary data.</text>
</comment>
<comment type="pathway">
    <text evidence="1 7 8">Carbohydrate degradation; glycolysis; D-glyceraldehyde 3-phosphate from glycerone phosphate: step 1/1.</text>
</comment>
<dbReference type="GO" id="GO:0005829">
    <property type="term" value="C:cytosol"/>
    <property type="evidence" value="ECO:0007669"/>
    <property type="project" value="TreeGrafter"/>
</dbReference>
<dbReference type="UniPathway" id="UPA00138"/>
<dbReference type="EC" id="5.3.1.1" evidence="7 8"/>
<comment type="subcellular location">
    <subcellularLocation>
        <location evidence="7 8">Cytoplasm</location>
    </subcellularLocation>
</comment>
<reference evidence="10" key="1">
    <citation type="submission" date="2018-09" db="EMBL/GenBank/DDBJ databases">
        <authorList>
            <person name="Livingstone P.G."/>
            <person name="Whitworth D.E."/>
        </authorList>
    </citation>
    <scope>NUCLEOTIDE SEQUENCE [LARGE SCALE GENOMIC DNA]</scope>
    <source>
        <strain evidence="10">CA054A</strain>
    </source>
</reference>
<dbReference type="HAMAP" id="MF_00147_B">
    <property type="entry name" value="TIM_B"/>
    <property type="match status" value="1"/>
</dbReference>
<dbReference type="PANTHER" id="PTHR21139:SF42">
    <property type="entry name" value="TRIOSEPHOSPHATE ISOMERASE"/>
    <property type="match status" value="1"/>
</dbReference>
<keyword evidence="10" id="KW-1185">Reference proteome</keyword>
<keyword evidence="3 7" id="KW-0312">Gluconeogenesis</keyword>
<dbReference type="Proteomes" id="UP000268094">
    <property type="component" value="Unassembled WGS sequence"/>
</dbReference>
<comment type="pathway">
    <text evidence="7 8">Carbohydrate biosynthesis; gluconeogenesis.</text>
</comment>